<name>A0A1H8TIV5_9ACTN</name>
<protein>
    <submittedName>
        <fullName evidence="3">Uncharacterized protein</fullName>
    </submittedName>
</protein>
<keyword evidence="2" id="KW-1133">Transmembrane helix</keyword>
<keyword evidence="4" id="KW-1185">Reference proteome</keyword>
<organism evidence="3 4">
    <name type="scientific">Actinacidiphila rubida</name>
    <dbReference type="NCBI Taxonomy" id="310780"/>
    <lineage>
        <taxon>Bacteria</taxon>
        <taxon>Bacillati</taxon>
        <taxon>Actinomycetota</taxon>
        <taxon>Actinomycetes</taxon>
        <taxon>Kitasatosporales</taxon>
        <taxon>Streptomycetaceae</taxon>
        <taxon>Actinacidiphila</taxon>
    </lineage>
</organism>
<accession>A0A1H8TIV5</accession>
<dbReference type="Proteomes" id="UP000181951">
    <property type="component" value="Unassembled WGS sequence"/>
</dbReference>
<evidence type="ECO:0000256" key="1">
    <source>
        <dbReference type="SAM" id="MobiDB-lite"/>
    </source>
</evidence>
<keyword evidence="2" id="KW-0812">Transmembrane</keyword>
<feature type="compositionally biased region" description="Low complexity" evidence="1">
    <location>
        <begin position="75"/>
        <end position="93"/>
    </location>
</feature>
<evidence type="ECO:0000313" key="4">
    <source>
        <dbReference type="Proteomes" id="UP000181951"/>
    </source>
</evidence>
<proteinExistence type="predicted"/>
<feature type="transmembrane region" description="Helical" evidence="2">
    <location>
        <begin position="49"/>
        <end position="67"/>
    </location>
</feature>
<dbReference type="AlphaFoldDB" id="A0A1H8TIV5"/>
<gene>
    <name evidence="3" type="ORF">SAMN05216267_105417</name>
</gene>
<reference evidence="3 4" key="1">
    <citation type="submission" date="2016-10" db="EMBL/GenBank/DDBJ databases">
        <authorList>
            <person name="de Groot N.N."/>
        </authorList>
    </citation>
    <scope>NUCLEOTIDE SEQUENCE [LARGE SCALE GENOMIC DNA]</scope>
    <source>
        <strain evidence="3 4">CGMCC 4.2026</strain>
    </source>
</reference>
<feature type="region of interest" description="Disordered" evidence="1">
    <location>
        <begin position="75"/>
        <end position="112"/>
    </location>
</feature>
<dbReference type="STRING" id="310780.SAMN05216267_105417"/>
<keyword evidence="2" id="KW-0472">Membrane</keyword>
<sequence>MRRTPATGGGDAGEARRGSRARATIARRLALGAALCLEASATLLMTTRLLLGAAAGIGLAGMGWYLAQRLTLPGPRTAPAGAGRRRGGTPSRGLAGFDSFAPAEEGPRGEPDHVSHLREALGHDSDHIRNIRRTPSSFFPMN</sequence>
<evidence type="ECO:0000313" key="3">
    <source>
        <dbReference type="EMBL" id="SEO90755.1"/>
    </source>
</evidence>
<evidence type="ECO:0000256" key="2">
    <source>
        <dbReference type="SAM" id="Phobius"/>
    </source>
</evidence>
<dbReference type="EMBL" id="FODD01000054">
    <property type="protein sequence ID" value="SEO90755.1"/>
    <property type="molecule type" value="Genomic_DNA"/>
</dbReference>